<feature type="transmembrane region" description="Helical" evidence="1">
    <location>
        <begin position="78"/>
        <end position="97"/>
    </location>
</feature>
<comment type="function">
    <text evidence="1">Involved in the import of queuosine (Q) precursors, required for Q precursor salvage.</text>
</comment>
<comment type="similarity">
    <text evidence="1">Belongs to the vitamin uptake transporter (VUT/ECF) (TC 2.A.88) family. Q precursor transporter subfamily.</text>
</comment>
<dbReference type="Proteomes" id="UP000648075">
    <property type="component" value="Unassembled WGS sequence"/>
</dbReference>
<keyword evidence="1" id="KW-0813">Transport</keyword>
<dbReference type="RefSeq" id="WP_189620533.1">
    <property type="nucleotide sequence ID" value="NZ_BMZA01000003.1"/>
</dbReference>
<keyword evidence="1" id="KW-1003">Cell membrane</keyword>
<proteinExistence type="inferred from homology"/>
<reference evidence="2" key="1">
    <citation type="journal article" date="2014" name="Int. J. Syst. Evol. Microbiol.">
        <title>Complete genome sequence of Corynebacterium casei LMG S-19264T (=DSM 44701T), isolated from a smear-ripened cheese.</title>
        <authorList>
            <consortium name="US DOE Joint Genome Institute (JGI-PGF)"/>
            <person name="Walter F."/>
            <person name="Albersmeier A."/>
            <person name="Kalinowski J."/>
            <person name="Ruckert C."/>
        </authorList>
    </citation>
    <scope>NUCLEOTIDE SEQUENCE</scope>
    <source>
        <strain evidence="2">KCTC 32255</strain>
    </source>
</reference>
<evidence type="ECO:0000313" key="2">
    <source>
        <dbReference type="EMBL" id="GGY99265.1"/>
    </source>
</evidence>
<organism evidence="2 3">
    <name type="scientific">Novosphingobium colocasiae</name>
    <dbReference type="NCBI Taxonomy" id="1256513"/>
    <lineage>
        <taxon>Bacteria</taxon>
        <taxon>Pseudomonadati</taxon>
        <taxon>Pseudomonadota</taxon>
        <taxon>Alphaproteobacteria</taxon>
        <taxon>Sphingomonadales</taxon>
        <taxon>Sphingomonadaceae</taxon>
        <taxon>Novosphingobium</taxon>
    </lineage>
</organism>
<dbReference type="HAMAP" id="MF_02088">
    <property type="entry name" value="Q_prec_transport"/>
    <property type="match status" value="1"/>
</dbReference>
<keyword evidence="3" id="KW-1185">Reference proteome</keyword>
<feature type="transmembrane region" description="Helical" evidence="1">
    <location>
        <begin position="28"/>
        <end position="49"/>
    </location>
</feature>
<keyword evidence="1" id="KW-0472">Membrane</keyword>
<dbReference type="InterPro" id="IPR003744">
    <property type="entry name" value="YhhQ"/>
</dbReference>
<dbReference type="AlphaFoldDB" id="A0A918UEW7"/>
<evidence type="ECO:0000313" key="3">
    <source>
        <dbReference type="Proteomes" id="UP000648075"/>
    </source>
</evidence>
<comment type="caution">
    <text evidence="2">The sequence shown here is derived from an EMBL/GenBank/DDBJ whole genome shotgun (WGS) entry which is preliminary data.</text>
</comment>
<dbReference type="GO" id="GO:0022857">
    <property type="term" value="F:transmembrane transporter activity"/>
    <property type="evidence" value="ECO:0007669"/>
    <property type="project" value="UniProtKB-UniRule"/>
</dbReference>
<feature type="transmembrane region" description="Helical" evidence="1">
    <location>
        <begin position="109"/>
        <end position="130"/>
    </location>
</feature>
<gene>
    <name evidence="2" type="ORF">GCM10011614_12720</name>
</gene>
<keyword evidence="1" id="KW-0812">Transmembrane</keyword>
<protein>
    <recommendedName>
        <fullName evidence="1">Probable queuosine precursor transporter</fullName>
        <shortName evidence="1">Q precursor transporter</shortName>
    </recommendedName>
</protein>
<keyword evidence="1" id="KW-1133">Transmembrane helix</keyword>
<comment type="subcellular location">
    <subcellularLocation>
        <location evidence="1">Cell inner membrane</location>
        <topology evidence="1">Multi-pass membrane protein</topology>
    </subcellularLocation>
</comment>
<keyword evidence="1" id="KW-0997">Cell inner membrane</keyword>
<dbReference type="PANTHER" id="PTHR34300:SF2">
    <property type="entry name" value="QUEUOSINE PRECURSOR TRANSPORTER-RELATED"/>
    <property type="match status" value="1"/>
</dbReference>
<dbReference type="GO" id="GO:0005886">
    <property type="term" value="C:plasma membrane"/>
    <property type="evidence" value="ECO:0007669"/>
    <property type="project" value="UniProtKB-SubCell"/>
</dbReference>
<dbReference type="Pfam" id="PF02592">
    <property type="entry name" value="Vut_1"/>
    <property type="match status" value="1"/>
</dbReference>
<accession>A0A918UEW7</accession>
<reference evidence="2" key="2">
    <citation type="submission" date="2020-09" db="EMBL/GenBank/DDBJ databases">
        <authorList>
            <person name="Sun Q."/>
            <person name="Kim S."/>
        </authorList>
    </citation>
    <scope>NUCLEOTIDE SEQUENCE</scope>
    <source>
        <strain evidence="2">KCTC 32255</strain>
    </source>
</reference>
<evidence type="ECO:0000256" key="1">
    <source>
        <dbReference type="HAMAP-Rule" id="MF_02088"/>
    </source>
</evidence>
<dbReference type="PANTHER" id="PTHR34300">
    <property type="entry name" value="QUEUOSINE PRECURSOR TRANSPORTER-RELATED"/>
    <property type="match status" value="1"/>
</dbReference>
<dbReference type="NCBIfam" id="TIGR00697">
    <property type="entry name" value="queuosine precursor transporter"/>
    <property type="match status" value="1"/>
</dbReference>
<feature type="transmembrane region" description="Helical" evidence="1">
    <location>
        <begin position="173"/>
        <end position="193"/>
    </location>
</feature>
<name>A0A918UEW7_9SPHN</name>
<sequence>MQQSSSSPASASLARLDGRSGARRHFRLFDYAMVAFVAILLLSNLIGAAKLSWIDVSGAVSATPWLPWHWLVNDSGKMLFGAGILFFPVSYVLGDVLTEVYGYANARRCVWAGFFALIFMAFMSFVVVAMPSAAEWGCAQSGDPAYAGLVKASSAGAVCQSTYVSVFGSTWRIVLASLLAFWAGEFVNSFVLARMKVMTEGRFLWMRTIGSTVFGEGVDSLIFYPVAFLGTWETHSVVVVMVTNWALKVTWEVVLTPVTYAVVGFLKRHEGVDVFDDNTDFSPFAKAPVA</sequence>
<dbReference type="EMBL" id="BMZA01000003">
    <property type="protein sequence ID" value="GGY99265.1"/>
    <property type="molecule type" value="Genomic_DNA"/>
</dbReference>